<dbReference type="AlphaFoldDB" id="A0AB38A632"/>
<evidence type="ECO:0000313" key="2">
    <source>
        <dbReference type="EMBL" id="SEB59941.1"/>
    </source>
</evidence>
<dbReference type="SUPFAM" id="SSF56037">
    <property type="entry name" value="PheT/TilS domain"/>
    <property type="match status" value="1"/>
</dbReference>
<accession>A0AB38A632</accession>
<dbReference type="Gene3D" id="3.50.40.10">
    <property type="entry name" value="Phenylalanyl-trna Synthetase, Chain B, domain 3"/>
    <property type="match status" value="1"/>
</dbReference>
<sequence>MTSCTDLDTTEGVLMKQFIVDDSFWQIFPMAQLGVVVATGLKTPHELSHEDKAAIHSLLVHANLKAETWIEDPQISKNSVIAVWREAYQKFKTKKGARASIENLLKRVSKGNPIGDITPLVDIYNACSLRYALPFGAEDVDSFVGNLVLTITDGGDEFDPLGEGSDPTLPGELAYLDDTGAVCRCLNWRDGQRTAITDTTRNAFIVTECVDPKRTQEMAEALCQLATLIEKHLGGTIYTQTCISSEKRSCILAE</sequence>
<name>A0AB38A632_9ACTN</name>
<dbReference type="Proteomes" id="UP000183687">
    <property type="component" value="Unassembled WGS sequence"/>
</dbReference>
<feature type="domain" description="B3/B4 tRNA-binding" evidence="1">
    <location>
        <begin position="82"/>
        <end position="234"/>
    </location>
</feature>
<dbReference type="PANTHER" id="PTHR39209">
    <property type="match status" value="1"/>
</dbReference>
<evidence type="ECO:0000313" key="3">
    <source>
        <dbReference type="Proteomes" id="UP000183687"/>
    </source>
</evidence>
<protein>
    <submittedName>
        <fullName evidence="2">B3/B4 domain-containing protein (DNA/RNA-binding domain of Phe-tRNA-synthetase)</fullName>
    </submittedName>
</protein>
<dbReference type="InterPro" id="IPR005146">
    <property type="entry name" value="B3/B4_tRNA-bd"/>
</dbReference>
<dbReference type="InterPro" id="IPR020825">
    <property type="entry name" value="Phe-tRNA_synthase-like_B3/B4"/>
</dbReference>
<proteinExistence type="predicted"/>
<reference evidence="2 3" key="1">
    <citation type="submission" date="2016-10" db="EMBL/GenBank/DDBJ databases">
        <authorList>
            <person name="Varghese N."/>
            <person name="Submissions S."/>
        </authorList>
    </citation>
    <scope>NUCLEOTIDE SEQUENCE [LARGE SCALE GENOMIC DNA]</scope>
    <source>
        <strain evidence="2 3">DSM 20586</strain>
    </source>
</reference>
<organism evidence="2 3">
    <name type="scientific">Atopobium minutum</name>
    <dbReference type="NCBI Taxonomy" id="1381"/>
    <lineage>
        <taxon>Bacteria</taxon>
        <taxon>Bacillati</taxon>
        <taxon>Actinomycetota</taxon>
        <taxon>Coriobacteriia</taxon>
        <taxon>Coriobacteriales</taxon>
        <taxon>Atopobiaceae</taxon>
        <taxon>Atopobium</taxon>
    </lineage>
</organism>
<gene>
    <name evidence="2" type="ORF">SAMN04489746_0702</name>
</gene>
<dbReference type="EMBL" id="FNSH01000001">
    <property type="protein sequence ID" value="SEB59941.1"/>
    <property type="molecule type" value="Genomic_DNA"/>
</dbReference>
<dbReference type="GO" id="GO:0003723">
    <property type="term" value="F:RNA binding"/>
    <property type="evidence" value="ECO:0007669"/>
    <property type="project" value="InterPro"/>
</dbReference>
<dbReference type="SMART" id="SM00873">
    <property type="entry name" value="B3_4"/>
    <property type="match status" value="1"/>
</dbReference>
<dbReference type="GO" id="GO:0004826">
    <property type="term" value="F:phenylalanine-tRNA ligase activity"/>
    <property type="evidence" value="ECO:0007669"/>
    <property type="project" value="InterPro"/>
</dbReference>
<comment type="caution">
    <text evidence="2">The sequence shown here is derived from an EMBL/GenBank/DDBJ whole genome shotgun (WGS) entry which is preliminary data.</text>
</comment>
<evidence type="ECO:0000259" key="1">
    <source>
        <dbReference type="SMART" id="SM00873"/>
    </source>
</evidence>
<dbReference type="Pfam" id="PF03483">
    <property type="entry name" value="B3_4"/>
    <property type="match status" value="1"/>
</dbReference>
<dbReference type="PANTHER" id="PTHR39209:SF2">
    <property type="entry name" value="CYTOPLASMIC PROTEIN"/>
    <property type="match status" value="1"/>
</dbReference>